<feature type="transmembrane region" description="Helical" evidence="6">
    <location>
        <begin position="408"/>
        <end position="428"/>
    </location>
</feature>
<sequence length="1008" mass="112651">MYWLLGSLVIIAMMGVLAVADSLAIPINSLIELHNANSWLLLLVIIAIVLIAINQRQALSIKSVNVQKLSSKHQPSQPFFSQDTSKYFSSSSKFPIRIVNYLLIMILAMGLVMGSALQALMGYQQAEATKITESMRVQALVTIERISDSVYDGVTNSGYRQVATVSHISPLISELTAQELDSAKVNYFTSMENSLSNNFFNDTSNESSDSNIEYRVLLNAYPKKGSKSAQVADLNQLRPGNQLFMTLMLAPLATSEQALNNPSGFDSYRWLRGRHIDGVANIVTTSTSSFALDESSALEADSRSYLRRFRTRIDQGRWQLRQHFYQKWAGQTTATQQAKAVTLSLLTGDRSLINRDTKDLYQLAGISHLLAISGTHVLFLAIMLAGAVVFLLNRLYPALYRHIPRWQVRWWVMISAAFIYALFTGFDVPAARTAWMLLAIGLVRLTLLPISTMRVLLALAVLMAWFDPYMLWQAGYWLSFIAVALLLKYDSASQSQNNSVLSQSEKPLSQHDIKYSRILLIKVWLIAKRVFKLQFWLFISLLPITLLLFGKASLWGLVINLFAIGLFGWVIVPLNLLAGLCYLLWPALADSIWVLVSAIIGNLHDLITWLTSLPALSEAWLYTPVNMAILLMVLLAMLPWLLPRGLISRWLALPPLTLLMMTVYANQQSLATSPTLYILPTGDRYISAAVLQYPIMDNEVGGKDNKAQSAKGSVSWLFLADHRPNATRTMPSTLTAEKLSAILEQQLRTLSIKRLEGLVVQTSSVGLTDTLTTNDASNTFKPNASELLPMTVARISQRLPTNQYWQAGRSDRWFEREKLYKEASESNNANNAAHVTTKTYISPKSCEQNDSWQLPNGDLSLQAMTGWSKIDDASVWDCTIAIDSRLPIQILQYNAADPLNSPLATSQLLTAIPSTAKNTQPNNQELTMQAQSLPSRIVVDADTHQRVWQLWSLLCQAEPFDNSAYSHHTWLGHSTSHLETDDIKRQRINEVITYDDNALEAALSLNAH</sequence>
<dbReference type="Pfam" id="PF03772">
    <property type="entry name" value="Competence"/>
    <property type="match status" value="1"/>
</dbReference>
<keyword evidence="5 6" id="KW-0472">Membrane</keyword>
<dbReference type="PANTHER" id="PTHR30619">
    <property type="entry name" value="DNA INTERNALIZATION/COMPETENCE PROTEIN COMEC/REC2"/>
    <property type="match status" value="1"/>
</dbReference>
<evidence type="ECO:0000256" key="1">
    <source>
        <dbReference type="ARBA" id="ARBA00004651"/>
    </source>
</evidence>
<evidence type="ECO:0000256" key="6">
    <source>
        <dbReference type="SAM" id="Phobius"/>
    </source>
</evidence>
<feature type="transmembrane region" description="Helical" evidence="6">
    <location>
        <begin position="434"/>
        <end position="457"/>
    </location>
</feature>
<evidence type="ECO:0000313" key="8">
    <source>
        <dbReference type="EMBL" id="GHD33221.1"/>
    </source>
</evidence>
<feature type="transmembrane region" description="Helical" evidence="6">
    <location>
        <begin position="36"/>
        <end position="53"/>
    </location>
</feature>
<gene>
    <name evidence="8" type="ORF">GCM10016272_16980</name>
</gene>
<evidence type="ECO:0000259" key="7">
    <source>
        <dbReference type="Pfam" id="PF03772"/>
    </source>
</evidence>
<protein>
    <recommendedName>
        <fullName evidence="7">ComEC/Rec2-related protein domain-containing protein</fullName>
    </recommendedName>
</protein>
<dbReference type="RefSeq" id="WP_189584557.1">
    <property type="nucleotide sequence ID" value="NZ_BMZR01000003.1"/>
</dbReference>
<feature type="transmembrane region" description="Helical" evidence="6">
    <location>
        <begin position="377"/>
        <end position="396"/>
    </location>
</feature>
<feature type="transmembrane region" description="Helical" evidence="6">
    <location>
        <begin position="98"/>
        <end position="121"/>
    </location>
</feature>
<name>A0ABQ3GQZ7_9GAMM</name>
<evidence type="ECO:0000256" key="4">
    <source>
        <dbReference type="ARBA" id="ARBA00022989"/>
    </source>
</evidence>
<keyword evidence="4 6" id="KW-1133">Transmembrane helix</keyword>
<comment type="subcellular location">
    <subcellularLocation>
        <location evidence="1">Cell membrane</location>
        <topology evidence="1">Multi-pass membrane protein</topology>
    </subcellularLocation>
</comment>
<evidence type="ECO:0000313" key="9">
    <source>
        <dbReference type="Proteomes" id="UP000610203"/>
    </source>
</evidence>
<organism evidence="8 9">
    <name type="scientific">Psychrobacter glaciei</name>
    <dbReference type="NCBI Taxonomy" id="619771"/>
    <lineage>
        <taxon>Bacteria</taxon>
        <taxon>Pseudomonadati</taxon>
        <taxon>Pseudomonadota</taxon>
        <taxon>Gammaproteobacteria</taxon>
        <taxon>Moraxellales</taxon>
        <taxon>Moraxellaceae</taxon>
        <taxon>Psychrobacter</taxon>
    </lineage>
</organism>
<comment type="caution">
    <text evidence="8">The sequence shown here is derived from an EMBL/GenBank/DDBJ whole genome shotgun (WGS) entry which is preliminary data.</text>
</comment>
<accession>A0ABQ3GQZ7</accession>
<feature type="transmembrane region" description="Helical" evidence="6">
    <location>
        <begin position="469"/>
        <end position="487"/>
    </location>
</feature>
<dbReference type="InterPro" id="IPR052159">
    <property type="entry name" value="Competence_DNA_uptake"/>
</dbReference>
<evidence type="ECO:0000256" key="2">
    <source>
        <dbReference type="ARBA" id="ARBA00022475"/>
    </source>
</evidence>
<evidence type="ECO:0000256" key="3">
    <source>
        <dbReference type="ARBA" id="ARBA00022692"/>
    </source>
</evidence>
<dbReference type="NCBIfam" id="TIGR00360">
    <property type="entry name" value="ComEC_N-term"/>
    <property type="match status" value="1"/>
</dbReference>
<evidence type="ECO:0000256" key="5">
    <source>
        <dbReference type="ARBA" id="ARBA00023136"/>
    </source>
</evidence>
<dbReference type="InterPro" id="IPR004477">
    <property type="entry name" value="ComEC_N"/>
</dbReference>
<dbReference type="PANTHER" id="PTHR30619:SF1">
    <property type="entry name" value="RECOMBINATION PROTEIN 2"/>
    <property type="match status" value="1"/>
</dbReference>
<feature type="transmembrane region" description="Helical" evidence="6">
    <location>
        <begin position="591"/>
        <end position="612"/>
    </location>
</feature>
<feature type="transmembrane region" description="Helical" evidence="6">
    <location>
        <begin position="619"/>
        <end position="641"/>
    </location>
</feature>
<keyword evidence="2" id="KW-1003">Cell membrane</keyword>
<feature type="domain" description="ComEC/Rec2-related protein" evidence="7">
    <location>
        <begin position="345"/>
        <end position="641"/>
    </location>
</feature>
<feature type="transmembrane region" description="Helical" evidence="6">
    <location>
        <begin position="557"/>
        <end position="585"/>
    </location>
</feature>
<keyword evidence="9" id="KW-1185">Reference proteome</keyword>
<feature type="transmembrane region" description="Helical" evidence="6">
    <location>
        <begin position="533"/>
        <end position="550"/>
    </location>
</feature>
<reference evidence="9" key="1">
    <citation type="journal article" date="2019" name="Int. J. Syst. Evol. Microbiol.">
        <title>The Global Catalogue of Microorganisms (GCM) 10K type strain sequencing project: providing services to taxonomists for standard genome sequencing and annotation.</title>
        <authorList>
            <consortium name="The Broad Institute Genomics Platform"/>
            <consortium name="The Broad Institute Genome Sequencing Center for Infectious Disease"/>
            <person name="Wu L."/>
            <person name="Ma J."/>
        </authorList>
    </citation>
    <scope>NUCLEOTIDE SEQUENCE [LARGE SCALE GENOMIC DNA]</scope>
    <source>
        <strain evidence="9">KCTC 42280</strain>
    </source>
</reference>
<dbReference type="Proteomes" id="UP000610203">
    <property type="component" value="Unassembled WGS sequence"/>
</dbReference>
<keyword evidence="3 6" id="KW-0812">Transmembrane</keyword>
<dbReference type="EMBL" id="BMZR01000003">
    <property type="protein sequence ID" value="GHD33221.1"/>
    <property type="molecule type" value="Genomic_DNA"/>
</dbReference>
<proteinExistence type="predicted"/>